<comment type="caution">
    <text evidence="3">The sequence shown here is derived from an EMBL/GenBank/DDBJ whole genome shotgun (WGS) entry which is preliminary data.</text>
</comment>
<dbReference type="Proteomes" id="UP001139505">
    <property type="component" value="Unassembled WGS sequence"/>
</dbReference>
<reference evidence="3" key="3">
    <citation type="journal article" date="2022" name="Microbiol. Resour. Announc.">
        <title>Draft Genome Sequences of Eight Mycobacterium montefiorense Strains Isolated from Salamanders in Captivity.</title>
        <authorList>
            <person name="Komine T."/>
            <person name="Ihara H."/>
            <person name="Fukano H."/>
            <person name="Hoshino Y."/>
            <person name="Kurata O."/>
            <person name="Wada S."/>
        </authorList>
    </citation>
    <scope>NUCLEOTIDE SEQUENCE</scope>
    <source>
        <strain evidence="3">NJB18185</strain>
    </source>
</reference>
<keyword evidence="4" id="KW-1185">Reference proteome</keyword>
<accession>A0AA37UYY4</accession>
<sequence>MIVILREDLDLRVESVTATTRLIDDLGMDSVAFAAGLVAIEDRLGVQLTEEDILTCNTVADLQVAINTKASA</sequence>
<evidence type="ECO:0000313" key="5">
    <source>
        <dbReference type="Proteomes" id="UP001139505"/>
    </source>
</evidence>
<dbReference type="Pfam" id="PF00550">
    <property type="entry name" value="PP-binding"/>
    <property type="match status" value="1"/>
</dbReference>
<evidence type="ECO:0000313" key="3">
    <source>
        <dbReference type="EMBL" id="GKU74228.1"/>
    </source>
</evidence>
<gene>
    <name evidence="2" type="ORF">MmonteBS_41480</name>
    <name evidence="3" type="ORF">NJB18185_39990</name>
</gene>
<evidence type="ECO:0000259" key="1">
    <source>
        <dbReference type="PROSITE" id="PS50075"/>
    </source>
</evidence>
<reference evidence="2" key="1">
    <citation type="journal article" date="2018" name="Genome Announc.">
        <title>Draft Genome Sequence of Mycobacterium montefiorense Isolated from Japanese Black Salamander (Hynobius nigrescens).</title>
        <authorList>
            <person name="Fukano H."/>
            <person name="Yoshida M."/>
            <person name="Shimizu A."/>
            <person name="Iwao H."/>
            <person name="Katayama Y."/>
            <person name="Omatsu T."/>
            <person name="Mizutani T."/>
            <person name="Kurata O."/>
            <person name="Wada S."/>
            <person name="Hoshino Y."/>
        </authorList>
    </citation>
    <scope>NUCLEOTIDE SEQUENCE</scope>
    <source>
        <strain evidence="2">BS</strain>
    </source>
</reference>
<dbReference type="AlphaFoldDB" id="A0AA37UYY4"/>
<reference evidence="3" key="4">
    <citation type="submission" date="2022-04" db="EMBL/GenBank/DDBJ databases">
        <authorList>
            <person name="Komine T."/>
            <person name="Fukano H."/>
            <person name="Wada S."/>
        </authorList>
    </citation>
    <scope>NUCLEOTIDE SEQUENCE</scope>
    <source>
        <strain evidence="3">NJB18185</strain>
    </source>
</reference>
<feature type="domain" description="Carrier" evidence="1">
    <location>
        <begin position="1"/>
        <end position="70"/>
    </location>
</feature>
<evidence type="ECO:0000313" key="4">
    <source>
        <dbReference type="Proteomes" id="UP000245060"/>
    </source>
</evidence>
<evidence type="ECO:0000313" key="2">
    <source>
        <dbReference type="EMBL" id="GBG39776.1"/>
    </source>
</evidence>
<dbReference type="Proteomes" id="UP000245060">
    <property type="component" value="Unassembled WGS sequence"/>
</dbReference>
<dbReference type="InterPro" id="IPR009081">
    <property type="entry name" value="PP-bd_ACP"/>
</dbReference>
<dbReference type="EMBL" id="BFCH01000021">
    <property type="protein sequence ID" value="GBG39776.1"/>
    <property type="molecule type" value="Genomic_DNA"/>
</dbReference>
<dbReference type="Gene3D" id="1.10.1200.10">
    <property type="entry name" value="ACP-like"/>
    <property type="match status" value="1"/>
</dbReference>
<proteinExistence type="predicted"/>
<protein>
    <submittedName>
        <fullName evidence="3">Acyl carrier protein</fullName>
    </submittedName>
</protein>
<dbReference type="PROSITE" id="PS50075">
    <property type="entry name" value="CARRIER"/>
    <property type="match status" value="1"/>
</dbReference>
<reference evidence="4" key="2">
    <citation type="submission" date="2018-04" db="EMBL/GenBank/DDBJ databases">
        <title>Draft genome sequence of Mycobacterium montefiorense isolated from Japanese black salamander.</title>
        <authorList>
            <person name="Fukano H."/>
            <person name="Yoshida M."/>
            <person name="Shimizu A."/>
            <person name="Iwao H."/>
            <person name="Kurata O."/>
            <person name="Katayama Y."/>
            <person name="Omatsu T."/>
            <person name="Mizutani T."/>
            <person name="Wada S."/>
            <person name="Hoshino Y."/>
        </authorList>
    </citation>
    <scope>NUCLEOTIDE SEQUENCE [LARGE SCALE GENOMIC DNA]</scope>
    <source>
        <strain evidence="4">BS</strain>
    </source>
</reference>
<organism evidence="3 5">
    <name type="scientific">Mycobacterium montefiorense</name>
    <dbReference type="NCBI Taxonomy" id="154654"/>
    <lineage>
        <taxon>Bacteria</taxon>
        <taxon>Bacillati</taxon>
        <taxon>Actinomycetota</taxon>
        <taxon>Actinomycetes</taxon>
        <taxon>Mycobacteriales</taxon>
        <taxon>Mycobacteriaceae</taxon>
        <taxon>Mycobacterium</taxon>
        <taxon>Mycobacterium simiae complex</taxon>
    </lineage>
</organism>
<name>A0AA37UYY4_9MYCO</name>
<dbReference type="InterPro" id="IPR036736">
    <property type="entry name" value="ACP-like_sf"/>
</dbReference>
<dbReference type="EMBL" id="BQYH01000029">
    <property type="protein sequence ID" value="GKU74228.1"/>
    <property type="molecule type" value="Genomic_DNA"/>
</dbReference>
<dbReference type="NCBIfam" id="NF004533">
    <property type="entry name" value="PRK05883.1"/>
    <property type="match status" value="1"/>
</dbReference>
<dbReference type="SUPFAM" id="SSF47336">
    <property type="entry name" value="ACP-like"/>
    <property type="match status" value="1"/>
</dbReference>